<dbReference type="GO" id="GO:0071897">
    <property type="term" value="P:DNA biosynthetic process"/>
    <property type="evidence" value="ECO:0007669"/>
    <property type="project" value="UniProtKB-ARBA"/>
</dbReference>
<feature type="domain" description="Reverse transcriptase" evidence="1">
    <location>
        <begin position="22"/>
        <end position="75"/>
    </location>
</feature>
<protein>
    <recommendedName>
        <fullName evidence="1">Reverse transcriptase domain-containing protein</fullName>
    </recommendedName>
</protein>
<dbReference type="AlphaFoldDB" id="A0A8X6IEB8"/>
<dbReference type="Proteomes" id="UP000887013">
    <property type="component" value="Unassembled WGS sequence"/>
</dbReference>
<gene>
    <name evidence="2" type="ORF">NPIL_54431</name>
</gene>
<keyword evidence="3" id="KW-1185">Reference proteome</keyword>
<evidence type="ECO:0000259" key="1">
    <source>
        <dbReference type="Pfam" id="PF00078"/>
    </source>
</evidence>
<dbReference type="InterPro" id="IPR043128">
    <property type="entry name" value="Rev_trsase/Diguanyl_cyclase"/>
</dbReference>
<dbReference type="SUPFAM" id="SSF56672">
    <property type="entry name" value="DNA/RNA polymerases"/>
    <property type="match status" value="1"/>
</dbReference>
<dbReference type="InterPro" id="IPR043502">
    <property type="entry name" value="DNA/RNA_pol_sf"/>
</dbReference>
<feature type="non-terminal residue" evidence="2">
    <location>
        <position position="1"/>
    </location>
</feature>
<accession>A0A8X6IEB8</accession>
<dbReference type="InterPro" id="IPR000477">
    <property type="entry name" value="RT_dom"/>
</dbReference>
<comment type="caution">
    <text evidence="2">The sequence shown here is derived from an EMBL/GenBank/DDBJ whole genome shotgun (WGS) entry which is preliminary data.</text>
</comment>
<organism evidence="2 3">
    <name type="scientific">Nephila pilipes</name>
    <name type="common">Giant wood spider</name>
    <name type="synonym">Nephila maculata</name>
    <dbReference type="NCBI Taxonomy" id="299642"/>
    <lineage>
        <taxon>Eukaryota</taxon>
        <taxon>Metazoa</taxon>
        <taxon>Ecdysozoa</taxon>
        <taxon>Arthropoda</taxon>
        <taxon>Chelicerata</taxon>
        <taxon>Arachnida</taxon>
        <taxon>Araneae</taxon>
        <taxon>Araneomorphae</taxon>
        <taxon>Entelegynae</taxon>
        <taxon>Araneoidea</taxon>
        <taxon>Nephilidae</taxon>
        <taxon>Nephila</taxon>
    </lineage>
</organism>
<dbReference type="Pfam" id="PF00078">
    <property type="entry name" value="RVT_1"/>
    <property type="match status" value="1"/>
</dbReference>
<dbReference type="EMBL" id="BMAW01044052">
    <property type="protein sequence ID" value="GFS42527.1"/>
    <property type="molecule type" value="Genomic_DNA"/>
</dbReference>
<dbReference type="Gene3D" id="3.30.70.270">
    <property type="match status" value="1"/>
</dbReference>
<dbReference type="OrthoDB" id="6429476at2759"/>
<sequence>LLDNDIIQSSKPHWALHLVKDCYEFGLRNAPSIFQWVITEVLRGLDSVIPYLDDVLIASSSEKEHKDHIKLVLDRF</sequence>
<evidence type="ECO:0000313" key="3">
    <source>
        <dbReference type="Proteomes" id="UP000887013"/>
    </source>
</evidence>
<proteinExistence type="predicted"/>
<reference evidence="2" key="1">
    <citation type="submission" date="2020-08" db="EMBL/GenBank/DDBJ databases">
        <title>Multicomponent nature underlies the extraordinary mechanical properties of spider dragline silk.</title>
        <authorList>
            <person name="Kono N."/>
            <person name="Nakamura H."/>
            <person name="Mori M."/>
            <person name="Yoshida Y."/>
            <person name="Ohtoshi R."/>
            <person name="Malay A.D."/>
            <person name="Moran D.A.P."/>
            <person name="Tomita M."/>
            <person name="Numata K."/>
            <person name="Arakawa K."/>
        </authorList>
    </citation>
    <scope>NUCLEOTIDE SEQUENCE</scope>
</reference>
<evidence type="ECO:0000313" key="2">
    <source>
        <dbReference type="EMBL" id="GFS42527.1"/>
    </source>
</evidence>
<name>A0A8X6IEB8_NEPPI</name>